<dbReference type="CDD" id="cd22823">
    <property type="entry name" value="Gal_Rha_Lectin"/>
    <property type="match status" value="1"/>
</dbReference>
<organism evidence="3 4">
    <name type="scientific">Paralvinella palmiformis</name>
    <dbReference type="NCBI Taxonomy" id="53620"/>
    <lineage>
        <taxon>Eukaryota</taxon>
        <taxon>Metazoa</taxon>
        <taxon>Spiralia</taxon>
        <taxon>Lophotrochozoa</taxon>
        <taxon>Annelida</taxon>
        <taxon>Polychaeta</taxon>
        <taxon>Sedentaria</taxon>
        <taxon>Canalipalpata</taxon>
        <taxon>Terebellida</taxon>
        <taxon>Terebelliformia</taxon>
        <taxon>Alvinellidae</taxon>
        <taxon>Paralvinella</taxon>
    </lineage>
</organism>
<evidence type="ECO:0000256" key="1">
    <source>
        <dbReference type="SAM" id="MobiDB-lite"/>
    </source>
</evidence>
<keyword evidence="4" id="KW-1185">Reference proteome</keyword>
<feature type="transmembrane region" description="Helical" evidence="2">
    <location>
        <begin position="258"/>
        <end position="284"/>
    </location>
</feature>
<keyword evidence="2" id="KW-0812">Transmembrane</keyword>
<name>A0AAD9J949_9ANNE</name>
<dbReference type="AlphaFoldDB" id="A0AAD9J949"/>
<dbReference type="PANTHER" id="PTHR46780">
    <property type="entry name" value="PROTEIN EVA-1"/>
    <property type="match status" value="1"/>
</dbReference>
<dbReference type="Gene3D" id="2.60.120.740">
    <property type="match status" value="1"/>
</dbReference>
<evidence type="ECO:0008006" key="5">
    <source>
        <dbReference type="Google" id="ProtNLM"/>
    </source>
</evidence>
<accession>A0AAD9J949</accession>
<dbReference type="EMBL" id="JAODUP010000491">
    <property type="protein sequence ID" value="KAK2148574.1"/>
    <property type="molecule type" value="Genomic_DNA"/>
</dbReference>
<reference evidence="3" key="1">
    <citation type="journal article" date="2023" name="Mol. Biol. Evol.">
        <title>Third-Generation Sequencing Reveals the Adaptive Role of the Epigenome in Three Deep-Sea Polychaetes.</title>
        <authorList>
            <person name="Perez M."/>
            <person name="Aroh O."/>
            <person name="Sun Y."/>
            <person name="Lan Y."/>
            <person name="Juniper S.K."/>
            <person name="Young C.R."/>
            <person name="Angers B."/>
            <person name="Qian P.Y."/>
        </authorList>
    </citation>
    <scope>NUCLEOTIDE SEQUENCE</scope>
    <source>
        <strain evidence="3">P08H-3</strain>
    </source>
</reference>
<dbReference type="InterPro" id="IPR043159">
    <property type="entry name" value="Lectin_gal-bd_sf"/>
</dbReference>
<dbReference type="Proteomes" id="UP001208570">
    <property type="component" value="Unassembled WGS sequence"/>
</dbReference>
<feature type="compositionally biased region" description="Basic and acidic residues" evidence="1">
    <location>
        <begin position="337"/>
        <end position="347"/>
    </location>
</feature>
<evidence type="ECO:0000313" key="4">
    <source>
        <dbReference type="Proteomes" id="UP001208570"/>
    </source>
</evidence>
<protein>
    <recommendedName>
        <fullName evidence="5">SUEL-type lectin domain-containing protein</fullName>
    </recommendedName>
</protein>
<evidence type="ECO:0000256" key="2">
    <source>
        <dbReference type="SAM" id="Phobius"/>
    </source>
</evidence>
<comment type="caution">
    <text evidence="3">The sequence shown here is derived from an EMBL/GenBank/DDBJ whole genome shotgun (WGS) entry which is preliminary data.</text>
</comment>
<evidence type="ECO:0000313" key="3">
    <source>
        <dbReference type="EMBL" id="KAK2148574.1"/>
    </source>
</evidence>
<feature type="region of interest" description="Disordered" evidence="1">
    <location>
        <begin position="329"/>
        <end position="352"/>
    </location>
</feature>
<keyword evidence="2" id="KW-0472">Membrane</keyword>
<sequence length="460" mass="52501">MTTALYGRLDVGRCIANLESLGCYNDVMTYMDRACSGKKNCTVPILQLEMASSAPCLKDYKNYLDAEYICETVNPDNCLINESRVLDFKLNTMAIPNDRTGTELCPWRIAELPGQRILLDLLDFSLSIAQKITGHQTEDYWPIAEDYWPIAEDYWPIAEDYWPIAEDYWPIAEDYWPIAEDYWPIAEDYWPIAEDGHQTITDWPLIFQGCPSLNPPNNTRITVDDALSAEIYCNFTGETWYLVCKDNRWVGVLGNCTAVLIAVGIGVAAGIVVGISLLGIVLGYRKCRRTWSRKKHQKFPDLSTIDIPTFPPAVNRDLASGSIMNTDFPPSCSNQEQAEHSTQREMSHPSGYQGLRGQHLNTSLELWRKCASQPLDDVTCKMACHHRSPASFERPEKGEAPQIMNMYPLLERTRILRKQQHLSENNDYDMGDLNAPDKQQDNITVEIHTGSQERREYFRY</sequence>
<proteinExistence type="predicted"/>
<keyword evidence="2" id="KW-1133">Transmembrane helix</keyword>
<gene>
    <name evidence="3" type="ORF">LSH36_491g03056</name>
</gene>